<dbReference type="SUPFAM" id="SSF48576">
    <property type="entry name" value="Terpenoid synthases"/>
    <property type="match status" value="1"/>
</dbReference>
<name>A0A1V6UH06_9EURO</name>
<evidence type="ECO:0008006" key="5">
    <source>
        <dbReference type="Google" id="ProtNLM"/>
    </source>
</evidence>
<dbReference type="Proteomes" id="UP000191500">
    <property type="component" value="Unassembled WGS sequence"/>
</dbReference>
<keyword evidence="2" id="KW-0456">Lyase</keyword>
<keyword evidence="4" id="KW-1185">Reference proteome</keyword>
<accession>A0A1V6UH06</accession>
<evidence type="ECO:0000256" key="1">
    <source>
        <dbReference type="ARBA" id="ARBA00007946"/>
    </source>
</evidence>
<dbReference type="Gene3D" id="1.10.600.10">
    <property type="entry name" value="Farnesyl Diphosphate Synthase"/>
    <property type="match status" value="1"/>
</dbReference>
<evidence type="ECO:0000256" key="2">
    <source>
        <dbReference type="ARBA" id="ARBA00023239"/>
    </source>
</evidence>
<dbReference type="EMBL" id="MDDG01000009">
    <property type="protein sequence ID" value="OQE37707.1"/>
    <property type="molecule type" value="Genomic_DNA"/>
</dbReference>
<gene>
    <name evidence="3" type="ORF">PENCOP_c009G08389</name>
</gene>
<sequence length="331" mass="37394">MEAISVREDISPMIYTTTNNLSQLGNTVTPAEFTSLAKTLLDTFHVDTSIQLHIEHLKEHMIHDSLIAKDDPVITDKVATHGALVAVCFFPHHPVEVQEAITQFSCAFFLLDDVGYKALGELRSFRKNLITGKEQKSAIFALFQRSLLVMDDHYGTFSVDMLVGSVIKSVSASIVECEGISYQADQMSADFPRYFRWMTGFAEAYAWLIPFKKGFGCVNNVFAAESLLLGIMPDLADLTCVINDVMSFYKESVVGDEYENFVHQQARVQNTSVGQVLEHLTVMVQDRFNGVLRAIDSNMKLHNLVQEWVKGQVLFYFKCARYRLDELEFLS</sequence>
<dbReference type="Pfam" id="PF06330">
    <property type="entry name" value="TRI5"/>
    <property type="match status" value="1"/>
</dbReference>
<evidence type="ECO:0000313" key="3">
    <source>
        <dbReference type="EMBL" id="OQE37707.1"/>
    </source>
</evidence>
<reference evidence="4" key="1">
    <citation type="journal article" date="2017" name="Nat. Microbiol.">
        <title>Global analysis of biosynthetic gene clusters reveals vast potential of secondary metabolite production in Penicillium species.</title>
        <authorList>
            <person name="Nielsen J.C."/>
            <person name="Grijseels S."/>
            <person name="Prigent S."/>
            <person name="Ji B."/>
            <person name="Dainat J."/>
            <person name="Nielsen K.F."/>
            <person name="Frisvad J.C."/>
            <person name="Workman M."/>
            <person name="Nielsen J."/>
        </authorList>
    </citation>
    <scope>NUCLEOTIDE SEQUENCE [LARGE SCALE GENOMIC DNA]</scope>
    <source>
        <strain evidence="4">IBT 31321</strain>
    </source>
</reference>
<comment type="similarity">
    <text evidence="1">Belongs to the trichodiene synthase family.</text>
</comment>
<protein>
    <recommendedName>
        <fullName evidence="5">Terpenoid synthase</fullName>
    </recommendedName>
</protein>
<dbReference type="STRING" id="36646.A0A1V6UH06"/>
<dbReference type="GO" id="GO:0016838">
    <property type="term" value="F:carbon-oxygen lyase activity, acting on phosphates"/>
    <property type="evidence" value="ECO:0007669"/>
    <property type="project" value="InterPro"/>
</dbReference>
<dbReference type="InterPro" id="IPR024652">
    <property type="entry name" value="Trichodiene_synth"/>
</dbReference>
<organism evidence="3 4">
    <name type="scientific">Penicillium coprophilum</name>
    <dbReference type="NCBI Taxonomy" id="36646"/>
    <lineage>
        <taxon>Eukaryota</taxon>
        <taxon>Fungi</taxon>
        <taxon>Dikarya</taxon>
        <taxon>Ascomycota</taxon>
        <taxon>Pezizomycotina</taxon>
        <taxon>Eurotiomycetes</taxon>
        <taxon>Eurotiomycetidae</taxon>
        <taxon>Eurotiales</taxon>
        <taxon>Aspergillaceae</taxon>
        <taxon>Penicillium</taxon>
    </lineage>
</organism>
<comment type="caution">
    <text evidence="3">The sequence shown here is derived from an EMBL/GenBank/DDBJ whole genome shotgun (WGS) entry which is preliminary data.</text>
</comment>
<dbReference type="AlphaFoldDB" id="A0A1V6UH06"/>
<dbReference type="InterPro" id="IPR008949">
    <property type="entry name" value="Isoprenoid_synthase_dom_sf"/>
</dbReference>
<proteinExistence type="inferred from homology"/>
<evidence type="ECO:0000313" key="4">
    <source>
        <dbReference type="Proteomes" id="UP000191500"/>
    </source>
</evidence>